<name>A0ABN4BG77_9CLOT</name>
<dbReference type="EMBL" id="CP006763">
    <property type="protein sequence ID" value="AGY76673.1"/>
    <property type="molecule type" value="Genomic_DNA"/>
</dbReference>
<keyword evidence="4" id="KW-1185">Reference proteome</keyword>
<dbReference type="SUPFAM" id="SSF55073">
    <property type="entry name" value="Nucleotide cyclase"/>
    <property type="match status" value="1"/>
</dbReference>
<evidence type="ECO:0000256" key="1">
    <source>
        <dbReference type="SAM" id="Phobius"/>
    </source>
</evidence>
<dbReference type="Gene3D" id="3.30.70.270">
    <property type="match status" value="1"/>
</dbReference>
<dbReference type="InterPro" id="IPR000160">
    <property type="entry name" value="GGDEF_dom"/>
</dbReference>
<dbReference type="NCBIfam" id="TIGR00254">
    <property type="entry name" value="GGDEF"/>
    <property type="match status" value="1"/>
</dbReference>
<keyword evidence="1" id="KW-0812">Transmembrane</keyword>
<dbReference type="PANTHER" id="PTHR45138:SF9">
    <property type="entry name" value="DIGUANYLATE CYCLASE DGCM-RELATED"/>
    <property type="match status" value="1"/>
</dbReference>
<dbReference type="InterPro" id="IPR043128">
    <property type="entry name" value="Rev_trsase/Diguanyl_cyclase"/>
</dbReference>
<dbReference type="PROSITE" id="PS50887">
    <property type="entry name" value="GGDEF"/>
    <property type="match status" value="1"/>
</dbReference>
<dbReference type="Pfam" id="PF00990">
    <property type="entry name" value="GGDEF"/>
    <property type="match status" value="1"/>
</dbReference>
<dbReference type="RefSeq" id="WP_023162623.1">
    <property type="nucleotide sequence ID" value="NC_022592.1"/>
</dbReference>
<feature type="transmembrane region" description="Helical" evidence="1">
    <location>
        <begin position="30"/>
        <end position="50"/>
    </location>
</feature>
<dbReference type="PANTHER" id="PTHR45138">
    <property type="entry name" value="REGULATORY COMPONENTS OF SENSORY TRANSDUCTION SYSTEM"/>
    <property type="match status" value="1"/>
</dbReference>
<dbReference type="SMART" id="SM00267">
    <property type="entry name" value="GGDEF"/>
    <property type="match status" value="1"/>
</dbReference>
<gene>
    <name evidence="3" type="ORF">CAETHG_2464</name>
</gene>
<dbReference type="InterPro" id="IPR029787">
    <property type="entry name" value="Nucleotide_cyclase"/>
</dbReference>
<proteinExistence type="predicted"/>
<protein>
    <submittedName>
        <fullName evidence="3">GGDEF domain-containing protein</fullName>
    </submittedName>
</protein>
<reference evidence="4" key="1">
    <citation type="journal article" date="2014" name="Biotechnol. Biofuels">
        <title>Comparison of single-molecule sequencing and hybrid approaches for finishing the genome of Clostridium autoethanogenum and analysis of CRISPR systems in industrial relevant Clostridia.</title>
        <authorList>
            <person name="Brown S.D."/>
            <person name="Nagaraju S."/>
            <person name="Utturkar S."/>
            <person name="De Tissera S."/>
            <person name="Segovia S."/>
            <person name="Mitchell W."/>
            <person name="Land M.L."/>
            <person name="Dassanayake A."/>
            <person name="Kopke M."/>
        </authorList>
    </citation>
    <scope>NUCLEOTIDE SEQUENCE [LARGE SCALE GENOMIC DNA]</scope>
    <source>
        <strain evidence="4">DSM 10061</strain>
    </source>
</reference>
<dbReference type="InterPro" id="IPR050469">
    <property type="entry name" value="Diguanylate_Cyclase"/>
</dbReference>
<organism evidence="3 4">
    <name type="scientific">Clostridium autoethanogenum DSM 10061</name>
    <dbReference type="NCBI Taxonomy" id="1341692"/>
    <lineage>
        <taxon>Bacteria</taxon>
        <taxon>Bacillati</taxon>
        <taxon>Bacillota</taxon>
        <taxon>Clostridia</taxon>
        <taxon>Eubacteriales</taxon>
        <taxon>Clostridiaceae</taxon>
        <taxon>Clostridium</taxon>
    </lineage>
</organism>
<feature type="transmembrane region" description="Helical" evidence="1">
    <location>
        <begin position="224"/>
        <end position="248"/>
    </location>
</feature>
<keyword evidence="1" id="KW-1133">Transmembrane helix</keyword>
<keyword evidence="1" id="KW-0472">Membrane</keyword>
<accession>A0ABN4BG77</accession>
<evidence type="ECO:0000259" key="2">
    <source>
        <dbReference type="PROSITE" id="PS50887"/>
    </source>
</evidence>
<dbReference type="Proteomes" id="UP000017590">
    <property type="component" value="Chromosome"/>
</dbReference>
<evidence type="ECO:0000313" key="4">
    <source>
        <dbReference type="Proteomes" id="UP000017590"/>
    </source>
</evidence>
<evidence type="ECO:0000313" key="3">
    <source>
        <dbReference type="EMBL" id="AGY76673.1"/>
    </source>
</evidence>
<feature type="domain" description="GGDEF" evidence="2">
    <location>
        <begin position="312"/>
        <end position="427"/>
    </location>
</feature>
<sequence>MILYWRNKTKIIISREETALMMKKRASENYLIKILLIFIITAAFISALWLDIFYEIGNHKKNIIDAFSREQYSTTNQLSDRLQESLNDYVQNKGLTLHLAEEKVISEIIKKEINSQNKYMFFYNSKHILFERNYLTTEEYKGKGLKDSFNLWEYNGGGNLDEVKGLMNSGISGKGEIVKDSKEGKEIVSWCFFKVLNEKYVIGMSTSENYLFRETLFNQHVVRLYILGGIATMAIIILSAAFSLYLYLMFKKVKSLTNQLKNKNIQVQNFVSAISQVEKAARKATICDPLTGVYNRKFFYTILPKMNEELFFPITVIRVSIEGIKNVNNVLGRGKGDEVLVELAEILLESCNESDIVSRISDNKFVLIMINTGREAAFRKVDEIGEKIRSSFIVPICSIFFGVAVKTSETQNLFRILKSTEKNIRQL</sequence>
<dbReference type="CDD" id="cd01949">
    <property type="entry name" value="GGDEF"/>
    <property type="match status" value="1"/>
</dbReference>